<dbReference type="RefSeq" id="WP_118208082.1">
    <property type="nucleotide sequence ID" value="NZ_QRIP01000035.1"/>
</dbReference>
<sequence>MGQKKIGAFITLDGEKEFRSAVTSCNKSLATMKSEMKLVEAQTAGSANSLETLKKKHEVLTKTLDEQKEKEAALRKGLSHAEQEYNRVGTALSEYREKLEQAEKTLQEMKNASDTTEESLNEQSEAVETLQLIVEKGEETYRRAGNRIQDWQKQLNHAEAQTIRATRALNENITYMKEAESASDGCATSIDEFGKKADHLADELTKTSTIIKANFINTLVDSGKDLMADTFQSAVQGTLELQDAQNQLRASTGATQMATEAYGKTMQEIYKEGYGDSIQDIADAMAMVKQYTNETNPEKIRELAEGAMALQDVFDMDLSESIRGADALMDNMGLSASEAFDYIAKGAQNGLDKSGELTDNLAEYSSLWAQAEFSAEEMFTILQNGLDSGAYNLDKVNDYVKEFGVSMSDGRIEENLKSFSKETQNLFYAWQDGKVAMKDVFQSVITDLASMENQQEALTIASNTWSALGEDNAMKVITSLNKVNGAYKNVKGSMESIKSIKYDSVTNQWKELGRTFQTDVMTPVLKKFLPAAQKGMTVLADNIETIVPVATAAGTAVGTIFVAKKAKTLIKDIKDVGSGIGSLIEKVLIYTGVKTAETAAETANTAATVAGTTATVAQTTATGAATAAQTGLNAAMAANPIGILVVGLGAVVGATALFSSAMNDAKEETEELGSKTEEVNRKMEDASKGLTDSMKNMQDSVESLNAKEMLSGDLVTELYDLAEGAGKSSEKIGRMQVIVDELNSLFPDLSLTINENTGALNKNEAQTKQSIDTALKFAKAQAAQEKMADIADELVEADMARYEAEQNLENIGTKLKNLEEERQKVLKKSKESTEEGTAAYVEYNGKMMDSQQALMEIAESERELKDLRKEQKSGLDELNETYEKANEKYQSAYDYTEGLTGKINENTESTNENTESKKANIEAENGKQAASASSIEIAGQEIQAYKNLSATQQEMAVNVTNSVLTMQENVQGALQSQMYMFEAFDGGVQISTEQLLANMQSQIDGVTQWEQNMTALADKGVNEGILQKLAEMGPQGSGYVNAFNSMTSEELAKANELWGQSVDIQGMTNEWGQELLTAGAENIAGGLENLTPLMEQSGANTVMGLVRGMQKAQESAESSGKDLGVKTIESVNEGLGCQSPSRKTKESGKNVDQGLVNGINAGKGSVQNAAKSVASGVVTTIKSNLNEQKFYSYGYHVSDGLASGILAGKSMVIQAAASVAQAAVETAKRKLEINSPSKVFRRIGAGTMEGYTMGIRDEMKTVKATVGEAMSVGEGKGIRRERAEDDRARNFLRVIEEMAKYRKEMPEITVMVGNEKFDSYIVKTAKRGIYEEQIGSQGARGKRCFI</sequence>
<evidence type="ECO:0000256" key="4">
    <source>
        <dbReference type="ARBA" id="ARBA00023175"/>
    </source>
</evidence>
<reference evidence="8 9" key="1">
    <citation type="submission" date="2018-08" db="EMBL/GenBank/DDBJ databases">
        <title>A genome reference for cultivated species of the human gut microbiota.</title>
        <authorList>
            <person name="Zou Y."/>
            <person name="Xue W."/>
            <person name="Luo G."/>
        </authorList>
    </citation>
    <scope>NUCLEOTIDE SEQUENCE [LARGE SCALE GENOMIC DNA]</scope>
    <source>
        <strain evidence="8 9">AM21-18</strain>
    </source>
</reference>
<protein>
    <recommendedName>
        <fullName evidence="7">Phage tail tape measure protein domain-containing protein</fullName>
    </recommendedName>
</protein>
<feature type="region of interest" description="Disordered" evidence="6">
    <location>
        <begin position="1134"/>
        <end position="1154"/>
    </location>
</feature>
<keyword evidence="4" id="KW-0505">Motor protein</keyword>
<keyword evidence="3" id="KW-0518">Myosin</keyword>
<dbReference type="GO" id="GO:0005923">
    <property type="term" value="C:bicellular tight junction"/>
    <property type="evidence" value="ECO:0007669"/>
    <property type="project" value="TreeGrafter"/>
</dbReference>
<name>A0A414UZD5_MEDGN</name>
<evidence type="ECO:0000259" key="7">
    <source>
        <dbReference type="Pfam" id="PF10145"/>
    </source>
</evidence>
<dbReference type="EMBL" id="QRIS01000002">
    <property type="protein sequence ID" value="RHG88238.1"/>
    <property type="molecule type" value="Genomic_DNA"/>
</dbReference>
<dbReference type="PANTHER" id="PTHR46349:SF6">
    <property type="entry name" value="MYOSIN-6-LIKE"/>
    <property type="match status" value="1"/>
</dbReference>
<dbReference type="PANTHER" id="PTHR46349">
    <property type="entry name" value="CINGULIN-LIKE PROTEIN 1-RELATED"/>
    <property type="match status" value="1"/>
</dbReference>
<dbReference type="SUPFAM" id="SSF57997">
    <property type="entry name" value="Tropomyosin"/>
    <property type="match status" value="1"/>
</dbReference>
<dbReference type="Proteomes" id="UP000283981">
    <property type="component" value="Unassembled WGS sequence"/>
</dbReference>
<dbReference type="Pfam" id="PF10145">
    <property type="entry name" value="PhageMin_Tail"/>
    <property type="match status" value="1"/>
</dbReference>
<evidence type="ECO:0000313" key="9">
    <source>
        <dbReference type="Proteomes" id="UP000283981"/>
    </source>
</evidence>
<proteinExistence type="predicted"/>
<evidence type="ECO:0000256" key="3">
    <source>
        <dbReference type="ARBA" id="ARBA00023123"/>
    </source>
</evidence>
<feature type="coiled-coil region" evidence="5">
    <location>
        <begin position="780"/>
        <end position="924"/>
    </location>
</feature>
<organism evidence="8 9">
    <name type="scientific">Mediterraneibacter gnavus</name>
    <name type="common">Ruminococcus gnavus</name>
    <dbReference type="NCBI Taxonomy" id="33038"/>
    <lineage>
        <taxon>Bacteria</taxon>
        <taxon>Bacillati</taxon>
        <taxon>Bacillota</taxon>
        <taxon>Clostridia</taxon>
        <taxon>Lachnospirales</taxon>
        <taxon>Lachnospiraceae</taxon>
        <taxon>Mediterraneibacter</taxon>
    </lineage>
</organism>
<comment type="caution">
    <text evidence="8">The sequence shown here is derived from an EMBL/GenBank/DDBJ whole genome shotgun (WGS) entry which is preliminary data.</text>
</comment>
<evidence type="ECO:0000256" key="2">
    <source>
        <dbReference type="ARBA" id="ARBA00022490"/>
    </source>
</evidence>
<feature type="coiled-coil region" evidence="5">
    <location>
        <begin position="50"/>
        <end position="161"/>
    </location>
</feature>
<evidence type="ECO:0000256" key="5">
    <source>
        <dbReference type="SAM" id="Coils"/>
    </source>
</evidence>
<evidence type="ECO:0000256" key="1">
    <source>
        <dbReference type="ARBA" id="ARBA00004496"/>
    </source>
</evidence>
<dbReference type="InterPro" id="IPR010090">
    <property type="entry name" value="Phage_tape_meas"/>
</dbReference>
<keyword evidence="2" id="KW-0963">Cytoplasm</keyword>
<accession>A0A414UZD5</accession>
<evidence type="ECO:0000313" key="8">
    <source>
        <dbReference type="EMBL" id="RHG88238.1"/>
    </source>
</evidence>
<feature type="domain" description="Phage tail tape measure protein" evidence="7">
    <location>
        <begin position="275"/>
        <end position="457"/>
    </location>
</feature>
<evidence type="ECO:0000256" key="6">
    <source>
        <dbReference type="SAM" id="MobiDB-lite"/>
    </source>
</evidence>
<gene>
    <name evidence="8" type="ORF">DW243_01170</name>
</gene>
<keyword evidence="5" id="KW-0175">Coiled coil</keyword>
<comment type="subcellular location">
    <subcellularLocation>
        <location evidence="1">Cytoplasm</location>
    </subcellularLocation>
</comment>